<dbReference type="Gene3D" id="3.20.20.80">
    <property type="entry name" value="Glycosidases"/>
    <property type="match status" value="1"/>
</dbReference>
<reference evidence="1" key="1">
    <citation type="journal article" date="2023" name="Nat. Commun.">
        <title>Diploid and tetraploid genomes of Acorus and the evolution of monocots.</title>
        <authorList>
            <person name="Ma L."/>
            <person name="Liu K.W."/>
            <person name="Li Z."/>
            <person name="Hsiao Y.Y."/>
            <person name="Qi Y."/>
            <person name="Fu T."/>
            <person name="Tang G.D."/>
            <person name="Zhang D."/>
            <person name="Sun W.H."/>
            <person name="Liu D.K."/>
            <person name="Li Y."/>
            <person name="Chen G.Z."/>
            <person name="Liu X.D."/>
            <person name="Liao X.Y."/>
            <person name="Jiang Y.T."/>
            <person name="Yu X."/>
            <person name="Hao Y."/>
            <person name="Huang J."/>
            <person name="Zhao X.W."/>
            <person name="Ke S."/>
            <person name="Chen Y.Y."/>
            <person name="Wu W.L."/>
            <person name="Hsu J.L."/>
            <person name="Lin Y.F."/>
            <person name="Huang M.D."/>
            <person name="Li C.Y."/>
            <person name="Huang L."/>
            <person name="Wang Z.W."/>
            <person name="Zhao X."/>
            <person name="Zhong W.Y."/>
            <person name="Peng D.H."/>
            <person name="Ahmad S."/>
            <person name="Lan S."/>
            <person name="Zhang J.S."/>
            <person name="Tsai W.C."/>
            <person name="Van de Peer Y."/>
            <person name="Liu Z.J."/>
        </authorList>
    </citation>
    <scope>NUCLEOTIDE SEQUENCE</scope>
    <source>
        <strain evidence="1">SCP</strain>
    </source>
</reference>
<gene>
    <name evidence="1" type="ORF">QJS04_geneDACA004752</name>
</gene>
<dbReference type="PANTHER" id="PTHR31451">
    <property type="match status" value="1"/>
</dbReference>
<keyword evidence="2" id="KW-1185">Reference proteome</keyword>
<dbReference type="InterPro" id="IPR017853">
    <property type="entry name" value="GH"/>
</dbReference>
<reference evidence="1" key="2">
    <citation type="submission" date="2023-06" db="EMBL/GenBank/DDBJ databases">
        <authorList>
            <person name="Ma L."/>
            <person name="Liu K.-W."/>
            <person name="Li Z."/>
            <person name="Hsiao Y.-Y."/>
            <person name="Qi Y."/>
            <person name="Fu T."/>
            <person name="Tang G."/>
            <person name="Zhang D."/>
            <person name="Sun W.-H."/>
            <person name="Liu D.-K."/>
            <person name="Li Y."/>
            <person name="Chen G.-Z."/>
            <person name="Liu X.-D."/>
            <person name="Liao X.-Y."/>
            <person name="Jiang Y.-T."/>
            <person name="Yu X."/>
            <person name="Hao Y."/>
            <person name="Huang J."/>
            <person name="Zhao X.-W."/>
            <person name="Ke S."/>
            <person name="Chen Y.-Y."/>
            <person name="Wu W.-L."/>
            <person name="Hsu J.-L."/>
            <person name="Lin Y.-F."/>
            <person name="Huang M.-D."/>
            <person name="Li C.-Y."/>
            <person name="Huang L."/>
            <person name="Wang Z.-W."/>
            <person name="Zhao X."/>
            <person name="Zhong W.-Y."/>
            <person name="Peng D.-H."/>
            <person name="Ahmad S."/>
            <person name="Lan S."/>
            <person name="Zhang J.-S."/>
            <person name="Tsai W.-C."/>
            <person name="Van De Peer Y."/>
            <person name="Liu Z.-J."/>
        </authorList>
    </citation>
    <scope>NUCLEOTIDE SEQUENCE</scope>
    <source>
        <strain evidence="1">SCP</strain>
        <tissue evidence="1">Leaves</tissue>
    </source>
</reference>
<sequence length="195" mass="22278">MNSMHSKKKECCHLSQLRTLMRRMQLLNEQYCHLSPTLLTFLTPLDLYLTPPSPPPPLPSLAKASPPSPPPQNHHFLLMYERQACIGVLVCLALQILFKHGVAVVDGNQDFVKVRNTHFEVHGRPFYSNGFNAYWLMNLAADPSQRYLVTRAFQVATNPGMAVVRTWAFSEFGNDHLLRSPGNYNENIFKRVWIS</sequence>
<evidence type="ECO:0000313" key="2">
    <source>
        <dbReference type="Proteomes" id="UP001179952"/>
    </source>
</evidence>
<dbReference type="EMBL" id="JAUJYN010000001">
    <property type="protein sequence ID" value="KAK1280091.1"/>
    <property type="molecule type" value="Genomic_DNA"/>
</dbReference>
<proteinExistence type="predicted"/>
<dbReference type="Proteomes" id="UP001179952">
    <property type="component" value="Unassembled WGS sequence"/>
</dbReference>
<dbReference type="GO" id="GO:0005576">
    <property type="term" value="C:extracellular region"/>
    <property type="evidence" value="ECO:0007669"/>
    <property type="project" value="UniProtKB-SubCell"/>
</dbReference>
<comment type="caution">
    <text evidence="1">The sequence shown here is derived from an EMBL/GenBank/DDBJ whole genome shotgun (WGS) entry which is preliminary data.</text>
</comment>
<dbReference type="SUPFAM" id="SSF51445">
    <property type="entry name" value="(Trans)glycosidases"/>
    <property type="match status" value="1"/>
</dbReference>
<evidence type="ECO:0000313" key="1">
    <source>
        <dbReference type="EMBL" id="KAK1280091.1"/>
    </source>
</evidence>
<dbReference type="AlphaFoldDB" id="A0AAV9BTR6"/>
<accession>A0AAV9BTR6</accession>
<dbReference type="GO" id="GO:0016985">
    <property type="term" value="F:mannan endo-1,4-beta-mannosidase activity"/>
    <property type="evidence" value="ECO:0007669"/>
    <property type="project" value="UniProtKB-EC"/>
</dbReference>
<protein>
    <submittedName>
        <fullName evidence="1">Mannan endo-1,4-beta-mannosidase 1</fullName>
    </submittedName>
</protein>
<dbReference type="PANTHER" id="PTHR31451:SF39">
    <property type="entry name" value="MANNAN ENDO-1,4-BETA-MANNOSIDASE 1"/>
    <property type="match status" value="1"/>
</dbReference>
<name>A0AAV9BTR6_ACOGR</name>
<organism evidence="1 2">
    <name type="scientific">Acorus gramineus</name>
    <name type="common">Dwarf sweet flag</name>
    <dbReference type="NCBI Taxonomy" id="55184"/>
    <lineage>
        <taxon>Eukaryota</taxon>
        <taxon>Viridiplantae</taxon>
        <taxon>Streptophyta</taxon>
        <taxon>Embryophyta</taxon>
        <taxon>Tracheophyta</taxon>
        <taxon>Spermatophyta</taxon>
        <taxon>Magnoliopsida</taxon>
        <taxon>Liliopsida</taxon>
        <taxon>Acoraceae</taxon>
        <taxon>Acorus</taxon>
    </lineage>
</organism>
<dbReference type="InterPro" id="IPR045053">
    <property type="entry name" value="MAN-like"/>
</dbReference>